<dbReference type="AlphaFoldDB" id="A0A931GI72"/>
<feature type="domain" description="S-adenosyl-l-methionine hydroxide adenosyltransferase C-terminal" evidence="4">
    <location>
        <begin position="179"/>
        <end position="271"/>
    </location>
</feature>
<reference evidence="5" key="1">
    <citation type="submission" date="2020-11" db="EMBL/GenBank/DDBJ databases">
        <title>Sequencing the genomes of 1000 actinobacteria strains.</title>
        <authorList>
            <person name="Klenk H.-P."/>
        </authorList>
    </citation>
    <scope>NUCLEOTIDE SEQUENCE</scope>
    <source>
        <strain evidence="5">DSM 43175</strain>
    </source>
</reference>
<dbReference type="PANTHER" id="PTHR35092">
    <property type="entry name" value="CHLORINASE MJ1651"/>
    <property type="match status" value="1"/>
</dbReference>
<sequence length="278" mass="28293">MSEERPFISLTTDFGAAYTATCAGVVYTIAPAANVLVLSDEVTPYAIVEGALLLRQALPYLPRGVHVGIVDPGVGTPRRPVAIVTGRGDVLVGPDNGLLMPAAGRLGGAVRAYVLENPAYRLPEVSASFHGRDVFSPAAAHLAAGVEAAALGPAVEPGALAALDLPEPVTGAGELTAPVLYTDRFGSLILSAGHDHLVAALGPLEHGTPLDLAWTGPDGAPRSARAPFEKTYGRVAEGAPLVWVDSSGLLGLAVNQGSAAARFGLAGGDVLTIRPLAH</sequence>
<dbReference type="Pfam" id="PF20257">
    <property type="entry name" value="SAM_HAT_C"/>
    <property type="match status" value="1"/>
</dbReference>
<dbReference type="InterPro" id="IPR023228">
    <property type="entry name" value="SAM_OH_AdoTrfase_N_sf"/>
</dbReference>
<dbReference type="InterPro" id="IPR023227">
    <property type="entry name" value="SAM_OH_AdoTrfase_C_sf"/>
</dbReference>
<name>A0A931GI72_9ACTN</name>
<dbReference type="Pfam" id="PF01887">
    <property type="entry name" value="SAM_HAT_N"/>
    <property type="match status" value="1"/>
</dbReference>
<accession>A0A931GI72</accession>
<evidence type="ECO:0000313" key="5">
    <source>
        <dbReference type="EMBL" id="MBG6087692.1"/>
    </source>
</evidence>
<evidence type="ECO:0000256" key="1">
    <source>
        <dbReference type="ARBA" id="ARBA00022691"/>
    </source>
</evidence>
<dbReference type="GO" id="GO:0016787">
    <property type="term" value="F:hydrolase activity"/>
    <property type="evidence" value="ECO:0007669"/>
    <property type="project" value="UniProtKB-KW"/>
</dbReference>
<dbReference type="Gene3D" id="2.40.30.90">
    <property type="entry name" value="Bacterial fluorinating enzyme like"/>
    <property type="match status" value="1"/>
</dbReference>
<proteinExistence type="inferred from homology"/>
<comment type="similarity">
    <text evidence="2">Belongs to the SAM hydrolase / SAM-dependent halogenase family.</text>
</comment>
<keyword evidence="6" id="KW-1185">Reference proteome</keyword>
<gene>
    <name evidence="5" type="ORF">IW256_001805</name>
</gene>
<evidence type="ECO:0000259" key="4">
    <source>
        <dbReference type="Pfam" id="PF20257"/>
    </source>
</evidence>
<dbReference type="SUPFAM" id="SSF101852">
    <property type="entry name" value="Bacterial fluorinating enzyme, C-terminal domain"/>
    <property type="match status" value="1"/>
</dbReference>
<dbReference type="EMBL" id="JADOUA010000001">
    <property type="protein sequence ID" value="MBG6087692.1"/>
    <property type="molecule type" value="Genomic_DNA"/>
</dbReference>
<dbReference type="InterPro" id="IPR046470">
    <property type="entry name" value="SAM_HAT_C"/>
</dbReference>
<dbReference type="InterPro" id="IPR046469">
    <property type="entry name" value="SAM_HAT_N"/>
</dbReference>
<feature type="domain" description="S-adenosyl-l-methionine hydroxide adenosyltransferase N-terminal" evidence="3">
    <location>
        <begin position="8"/>
        <end position="152"/>
    </location>
</feature>
<comment type="caution">
    <text evidence="5">The sequence shown here is derived from an EMBL/GenBank/DDBJ whole genome shotgun (WGS) entry which is preliminary data.</text>
</comment>
<dbReference type="PIRSF" id="PIRSF006779">
    <property type="entry name" value="UCP006779"/>
    <property type="match status" value="1"/>
</dbReference>
<dbReference type="SUPFAM" id="SSF102522">
    <property type="entry name" value="Bacterial fluorinating enzyme, N-terminal domain"/>
    <property type="match status" value="1"/>
</dbReference>
<dbReference type="RefSeq" id="WP_197010516.1">
    <property type="nucleotide sequence ID" value="NZ_BAABES010000008.1"/>
</dbReference>
<dbReference type="Gene3D" id="3.40.50.10790">
    <property type="entry name" value="S-adenosyl-l-methionine hydroxide adenosyltransferase, N-terminal"/>
    <property type="match status" value="1"/>
</dbReference>
<protein>
    <submittedName>
        <fullName evidence="5">S-adenosylmethionine hydrolase</fullName>
    </submittedName>
</protein>
<evidence type="ECO:0000259" key="3">
    <source>
        <dbReference type="Pfam" id="PF01887"/>
    </source>
</evidence>
<dbReference type="PANTHER" id="PTHR35092:SF1">
    <property type="entry name" value="CHLORINASE MJ1651"/>
    <property type="match status" value="1"/>
</dbReference>
<evidence type="ECO:0000313" key="6">
    <source>
        <dbReference type="Proteomes" id="UP000614047"/>
    </source>
</evidence>
<dbReference type="InterPro" id="IPR002747">
    <property type="entry name" value="SAM_OH_AdoTrfase"/>
</dbReference>
<organism evidence="5 6">
    <name type="scientific">Actinomadura viridis</name>
    <dbReference type="NCBI Taxonomy" id="58110"/>
    <lineage>
        <taxon>Bacteria</taxon>
        <taxon>Bacillati</taxon>
        <taxon>Actinomycetota</taxon>
        <taxon>Actinomycetes</taxon>
        <taxon>Streptosporangiales</taxon>
        <taxon>Thermomonosporaceae</taxon>
        <taxon>Actinomadura</taxon>
    </lineage>
</organism>
<dbReference type="Proteomes" id="UP000614047">
    <property type="component" value="Unassembled WGS sequence"/>
</dbReference>
<evidence type="ECO:0000256" key="2">
    <source>
        <dbReference type="ARBA" id="ARBA00024035"/>
    </source>
</evidence>
<keyword evidence="1" id="KW-0949">S-adenosyl-L-methionine</keyword>
<keyword evidence="5" id="KW-0378">Hydrolase</keyword>